<keyword evidence="1" id="KW-0472">Membrane</keyword>
<gene>
    <name evidence="2" type="ORF">CW354_20280</name>
</gene>
<dbReference type="RefSeq" id="WP_104831926.1">
    <property type="nucleotide sequence ID" value="NZ_PJCH01000016.1"/>
</dbReference>
<organism evidence="2 3">
    <name type="scientific">Hyphococcus luteus</name>
    <dbReference type="NCBI Taxonomy" id="2058213"/>
    <lineage>
        <taxon>Bacteria</taxon>
        <taxon>Pseudomonadati</taxon>
        <taxon>Pseudomonadota</taxon>
        <taxon>Alphaproteobacteria</taxon>
        <taxon>Parvularculales</taxon>
        <taxon>Parvularculaceae</taxon>
        <taxon>Hyphococcus</taxon>
    </lineage>
</organism>
<proteinExistence type="predicted"/>
<keyword evidence="3" id="KW-1185">Reference proteome</keyword>
<dbReference type="AlphaFoldDB" id="A0A2S7K025"/>
<protein>
    <submittedName>
        <fullName evidence="2">Uncharacterized protein</fullName>
    </submittedName>
</protein>
<feature type="transmembrane region" description="Helical" evidence="1">
    <location>
        <begin position="12"/>
        <end position="35"/>
    </location>
</feature>
<dbReference type="EMBL" id="PJCH01000016">
    <property type="protein sequence ID" value="PQA85873.1"/>
    <property type="molecule type" value="Genomic_DNA"/>
</dbReference>
<name>A0A2S7K025_9PROT</name>
<evidence type="ECO:0000313" key="3">
    <source>
        <dbReference type="Proteomes" id="UP000239504"/>
    </source>
</evidence>
<evidence type="ECO:0000313" key="2">
    <source>
        <dbReference type="EMBL" id="PQA85873.1"/>
    </source>
</evidence>
<dbReference type="Proteomes" id="UP000239504">
    <property type="component" value="Unassembled WGS sequence"/>
</dbReference>
<accession>A0A2S7K025</accession>
<keyword evidence="1" id="KW-1133">Transmembrane helix</keyword>
<comment type="caution">
    <text evidence="2">The sequence shown here is derived from an EMBL/GenBank/DDBJ whole genome shotgun (WGS) entry which is preliminary data.</text>
</comment>
<sequence length="144" mass="15596">MTGRRCIGRGGFAALSIGAVLCTVAVIGAVLHSLAGAHGLAHVQSWTETFDGVMRFVRPMLLILGVSFWRQGARLAMRLNLISESFAARATRYWLHCALWIAVIEIAIGQGLVLFGVLLGVPLFVASRRRLIPLIREDAQGEDG</sequence>
<evidence type="ECO:0000256" key="1">
    <source>
        <dbReference type="SAM" id="Phobius"/>
    </source>
</evidence>
<keyword evidence="1" id="KW-0812">Transmembrane</keyword>
<feature type="transmembrane region" description="Helical" evidence="1">
    <location>
        <begin position="93"/>
        <end position="126"/>
    </location>
</feature>
<reference evidence="2 3" key="1">
    <citation type="submission" date="2017-12" db="EMBL/GenBank/DDBJ databases">
        <authorList>
            <person name="Hurst M.R.H."/>
        </authorList>
    </citation>
    <scope>NUCLEOTIDE SEQUENCE [LARGE SCALE GENOMIC DNA]</scope>
    <source>
        <strain evidence="2 3">SY-3-19</strain>
    </source>
</reference>